<dbReference type="EMBL" id="JAESWB010000340">
    <property type="protein sequence ID" value="MBL4954488.1"/>
    <property type="molecule type" value="Genomic_DNA"/>
</dbReference>
<dbReference type="Pfam" id="PF00375">
    <property type="entry name" value="SDF"/>
    <property type="match status" value="1"/>
</dbReference>
<dbReference type="PANTHER" id="PTHR42865">
    <property type="entry name" value="PROTON/GLUTAMATE-ASPARTATE SYMPORTER"/>
    <property type="match status" value="1"/>
</dbReference>
<organism evidence="8 9">
    <name type="scientific">Neobacillus paridis</name>
    <dbReference type="NCBI Taxonomy" id="2803862"/>
    <lineage>
        <taxon>Bacteria</taxon>
        <taxon>Bacillati</taxon>
        <taxon>Bacillota</taxon>
        <taxon>Bacilli</taxon>
        <taxon>Bacillales</taxon>
        <taxon>Bacillaceae</taxon>
        <taxon>Neobacillus</taxon>
    </lineage>
</organism>
<accession>A0ABS1TT64</accession>
<dbReference type="PANTHER" id="PTHR42865:SF7">
    <property type="entry name" value="PROTON_GLUTAMATE-ASPARTATE SYMPORTER"/>
    <property type="match status" value="1"/>
</dbReference>
<dbReference type="Proteomes" id="UP000623967">
    <property type="component" value="Unassembled WGS sequence"/>
</dbReference>
<feature type="transmembrane region" description="Helical" evidence="7">
    <location>
        <begin position="76"/>
        <end position="98"/>
    </location>
</feature>
<evidence type="ECO:0000313" key="9">
    <source>
        <dbReference type="Proteomes" id="UP000623967"/>
    </source>
</evidence>
<feature type="transmembrane region" description="Helical" evidence="7">
    <location>
        <begin position="40"/>
        <end position="64"/>
    </location>
</feature>
<comment type="caution">
    <text evidence="8">The sequence shown here is derived from an EMBL/GenBank/DDBJ whole genome shotgun (WGS) entry which is preliminary data.</text>
</comment>
<keyword evidence="3" id="KW-1003">Cell membrane</keyword>
<feature type="transmembrane region" description="Helical" evidence="7">
    <location>
        <begin position="181"/>
        <end position="201"/>
    </location>
</feature>
<keyword evidence="2" id="KW-0813">Transport</keyword>
<dbReference type="RefSeq" id="WP_202655733.1">
    <property type="nucleotide sequence ID" value="NZ_JAESWB010000340.1"/>
</dbReference>
<evidence type="ECO:0000256" key="2">
    <source>
        <dbReference type="ARBA" id="ARBA00022448"/>
    </source>
</evidence>
<evidence type="ECO:0000256" key="3">
    <source>
        <dbReference type="ARBA" id="ARBA00022475"/>
    </source>
</evidence>
<protein>
    <submittedName>
        <fullName evidence="8">Dicarboxylate/amino acid:cation symporter</fullName>
    </submittedName>
</protein>
<dbReference type="Gene3D" id="1.10.3860.10">
    <property type="entry name" value="Sodium:dicarboxylate symporter"/>
    <property type="match status" value="1"/>
</dbReference>
<keyword evidence="5 7" id="KW-1133">Transmembrane helix</keyword>
<keyword evidence="9" id="KW-1185">Reference proteome</keyword>
<name>A0ABS1TT64_9BACI</name>
<evidence type="ECO:0000256" key="4">
    <source>
        <dbReference type="ARBA" id="ARBA00022692"/>
    </source>
</evidence>
<gene>
    <name evidence="8" type="ORF">JK635_20215</name>
</gene>
<keyword evidence="6 7" id="KW-0472">Membrane</keyword>
<sequence length="421" mass="45710">MDNIKKMNMTTQIIIATILGVLVGVLFGERMTAINVIGNIFLRLIQMSIVLLVMGQIIEAVGNLNPKQLGRLGLKTVIVFMVSSLLAAFFGTLMGVFFQPGKGIDFSLITGKKVPKLGASSSLQDTILNFFPNNIIHSMAQGMIVQVIVFAVLFGLAISFVRLENPDNKLLQITIDFNSVVLKMISFIMKFAPIGIFFILASTVGKMGIKVLLPLGKYLAVYGLSTLLFLFIWIIVVALYCHVRPARLIKNMMQMSMMALATTSSAITLPVELKDAQEKLGIKEKVAKLVLPLGMSLNSNGSAMHMAITLVTISQIYGYSHSAGGYFYIVVLSTLASLANAVVPGAGLVSLSIVIPQMGLPMQSIALFAGVDWFVGMLRTILNVDSDVFSALIVAKGEKAIDYAIFNRDSQSVKLEMTKIR</sequence>
<dbReference type="InterPro" id="IPR036458">
    <property type="entry name" value="Na:dicarbo_symporter_sf"/>
</dbReference>
<evidence type="ECO:0000256" key="7">
    <source>
        <dbReference type="SAM" id="Phobius"/>
    </source>
</evidence>
<feature type="transmembrane region" description="Helical" evidence="7">
    <location>
        <begin position="139"/>
        <end position="161"/>
    </location>
</feature>
<comment type="subcellular location">
    <subcellularLocation>
        <location evidence="1">Cell membrane</location>
        <topology evidence="1">Multi-pass membrane protein</topology>
    </subcellularLocation>
</comment>
<dbReference type="PRINTS" id="PR00173">
    <property type="entry name" value="EDTRNSPORT"/>
</dbReference>
<feature type="transmembrane region" description="Helical" evidence="7">
    <location>
        <begin position="221"/>
        <end position="243"/>
    </location>
</feature>
<keyword evidence="4 7" id="KW-0812">Transmembrane</keyword>
<reference evidence="8 9" key="1">
    <citation type="submission" date="2021-01" db="EMBL/GenBank/DDBJ databases">
        <title>Genome public.</title>
        <authorList>
            <person name="Liu C."/>
            <person name="Sun Q."/>
        </authorList>
    </citation>
    <scope>NUCLEOTIDE SEQUENCE [LARGE SCALE GENOMIC DNA]</scope>
    <source>
        <strain evidence="8 9">YIM B02564</strain>
    </source>
</reference>
<evidence type="ECO:0000256" key="1">
    <source>
        <dbReference type="ARBA" id="ARBA00004651"/>
    </source>
</evidence>
<dbReference type="InterPro" id="IPR001991">
    <property type="entry name" value="Na-dicarboxylate_symporter"/>
</dbReference>
<dbReference type="SUPFAM" id="SSF118215">
    <property type="entry name" value="Proton glutamate symport protein"/>
    <property type="match status" value="1"/>
</dbReference>
<evidence type="ECO:0000256" key="5">
    <source>
        <dbReference type="ARBA" id="ARBA00022989"/>
    </source>
</evidence>
<evidence type="ECO:0000313" key="8">
    <source>
        <dbReference type="EMBL" id="MBL4954488.1"/>
    </source>
</evidence>
<feature type="transmembrane region" description="Helical" evidence="7">
    <location>
        <begin position="12"/>
        <end position="28"/>
    </location>
</feature>
<evidence type="ECO:0000256" key="6">
    <source>
        <dbReference type="ARBA" id="ARBA00023136"/>
    </source>
</evidence>
<feature type="transmembrane region" description="Helical" evidence="7">
    <location>
        <begin position="326"/>
        <end position="353"/>
    </location>
</feature>
<proteinExistence type="predicted"/>